<keyword evidence="6 7" id="KW-0067">ATP-binding</keyword>
<dbReference type="EMBL" id="MNUJ01000025">
    <property type="protein sequence ID" value="OIN89795.1"/>
    <property type="molecule type" value="Genomic_DNA"/>
</dbReference>
<keyword evidence="4 7" id="KW-0436">Ligase</keyword>
<dbReference type="GO" id="GO:0005737">
    <property type="term" value="C:cytoplasm"/>
    <property type="evidence" value="ECO:0007669"/>
    <property type="project" value="UniProtKB-SubCell"/>
</dbReference>
<dbReference type="SUPFAM" id="SSF51984">
    <property type="entry name" value="MurCD N-terminal domain"/>
    <property type="match status" value="1"/>
</dbReference>
<dbReference type="InterPro" id="IPR036615">
    <property type="entry name" value="Mur_ligase_C_dom_sf"/>
</dbReference>
<dbReference type="HAMAP" id="MF_00639">
    <property type="entry name" value="MurD"/>
    <property type="match status" value="1"/>
</dbReference>
<evidence type="ECO:0000259" key="10">
    <source>
        <dbReference type="Pfam" id="PF08245"/>
    </source>
</evidence>
<name>A0A1J4RQZ1_9BACT</name>
<dbReference type="GO" id="GO:0008360">
    <property type="term" value="P:regulation of cell shape"/>
    <property type="evidence" value="ECO:0007669"/>
    <property type="project" value="UniProtKB-KW"/>
</dbReference>
<evidence type="ECO:0000256" key="6">
    <source>
        <dbReference type="ARBA" id="ARBA00022840"/>
    </source>
</evidence>
<dbReference type="InterPro" id="IPR005762">
    <property type="entry name" value="MurD"/>
</dbReference>
<dbReference type="InterPro" id="IPR036565">
    <property type="entry name" value="Mur-like_cat_sf"/>
</dbReference>
<keyword evidence="7 8" id="KW-0133">Cell shape</keyword>
<evidence type="ECO:0000259" key="9">
    <source>
        <dbReference type="Pfam" id="PF02875"/>
    </source>
</evidence>
<dbReference type="Gene3D" id="3.40.50.720">
    <property type="entry name" value="NAD(P)-binding Rossmann-like Domain"/>
    <property type="match status" value="1"/>
</dbReference>
<dbReference type="Pfam" id="PF21799">
    <property type="entry name" value="MurD-like_N"/>
    <property type="match status" value="1"/>
</dbReference>
<dbReference type="GO" id="GO:0008764">
    <property type="term" value="F:UDP-N-acetylmuramoylalanine-D-glutamate ligase activity"/>
    <property type="evidence" value="ECO:0007669"/>
    <property type="project" value="UniProtKB-UniRule"/>
</dbReference>
<dbReference type="GO" id="GO:0071555">
    <property type="term" value="P:cell wall organization"/>
    <property type="evidence" value="ECO:0007669"/>
    <property type="project" value="UniProtKB-KW"/>
</dbReference>
<dbReference type="Gene3D" id="3.90.190.20">
    <property type="entry name" value="Mur ligase, C-terminal domain"/>
    <property type="match status" value="1"/>
</dbReference>
<organism evidence="11 12">
    <name type="scientific">Candidatus Berkelbacteria bacterium CG1_02_42_45</name>
    <dbReference type="NCBI Taxonomy" id="1805036"/>
    <lineage>
        <taxon>Bacteria</taxon>
        <taxon>Candidatus Berkelbacteria</taxon>
    </lineage>
</organism>
<feature type="binding site" evidence="7">
    <location>
        <begin position="119"/>
        <end position="125"/>
    </location>
    <ligand>
        <name>ATP</name>
        <dbReference type="ChEBI" id="CHEBI:30616"/>
    </ligand>
</feature>
<evidence type="ECO:0000256" key="5">
    <source>
        <dbReference type="ARBA" id="ARBA00022741"/>
    </source>
</evidence>
<dbReference type="PANTHER" id="PTHR43692">
    <property type="entry name" value="UDP-N-ACETYLMURAMOYLALANINE--D-GLUTAMATE LIGASE"/>
    <property type="match status" value="1"/>
</dbReference>
<dbReference type="InterPro" id="IPR004101">
    <property type="entry name" value="Mur_ligase_C"/>
</dbReference>
<dbReference type="PANTHER" id="PTHR43692:SF1">
    <property type="entry name" value="UDP-N-ACETYLMURAMOYLALANINE--D-GLUTAMATE LIGASE"/>
    <property type="match status" value="1"/>
</dbReference>
<keyword evidence="7 8" id="KW-0132">Cell division</keyword>
<proteinExistence type="inferred from homology"/>
<evidence type="ECO:0000256" key="2">
    <source>
        <dbReference type="ARBA" id="ARBA00004752"/>
    </source>
</evidence>
<gene>
    <name evidence="7" type="primary">murD</name>
    <name evidence="11" type="ORF">AUJ40_01260</name>
</gene>
<dbReference type="SUPFAM" id="SSF53623">
    <property type="entry name" value="MurD-like peptide ligases, catalytic domain"/>
    <property type="match status" value="1"/>
</dbReference>
<keyword evidence="7 8" id="KW-0131">Cell cycle</keyword>
<keyword evidence="5 7" id="KW-0547">Nucleotide-binding</keyword>
<evidence type="ECO:0000313" key="12">
    <source>
        <dbReference type="Proteomes" id="UP000182753"/>
    </source>
</evidence>
<dbReference type="EC" id="6.3.2.9" evidence="7 8"/>
<dbReference type="GO" id="GO:0051301">
    <property type="term" value="P:cell division"/>
    <property type="evidence" value="ECO:0007669"/>
    <property type="project" value="UniProtKB-KW"/>
</dbReference>
<evidence type="ECO:0000256" key="1">
    <source>
        <dbReference type="ARBA" id="ARBA00004496"/>
    </source>
</evidence>
<evidence type="ECO:0000256" key="4">
    <source>
        <dbReference type="ARBA" id="ARBA00022598"/>
    </source>
</evidence>
<feature type="domain" description="Mur ligase central" evidence="10">
    <location>
        <begin position="117"/>
        <end position="295"/>
    </location>
</feature>
<evidence type="ECO:0000313" key="11">
    <source>
        <dbReference type="EMBL" id="OIN89795.1"/>
    </source>
</evidence>
<evidence type="ECO:0000256" key="7">
    <source>
        <dbReference type="HAMAP-Rule" id="MF_00639"/>
    </source>
</evidence>
<keyword evidence="7 8" id="KW-0961">Cell wall biogenesis/degradation</keyword>
<dbReference type="GO" id="GO:0009252">
    <property type="term" value="P:peptidoglycan biosynthetic process"/>
    <property type="evidence" value="ECO:0007669"/>
    <property type="project" value="UniProtKB-UniRule"/>
</dbReference>
<dbReference type="GO" id="GO:0005524">
    <property type="term" value="F:ATP binding"/>
    <property type="evidence" value="ECO:0007669"/>
    <property type="project" value="UniProtKB-UniRule"/>
</dbReference>
<comment type="similarity">
    <text evidence="7">Belongs to the MurCDEF family.</text>
</comment>
<feature type="domain" description="Mur ligase C-terminal" evidence="9">
    <location>
        <begin position="320"/>
        <end position="435"/>
    </location>
</feature>
<evidence type="ECO:0000256" key="3">
    <source>
        <dbReference type="ARBA" id="ARBA00022490"/>
    </source>
</evidence>
<evidence type="ECO:0000256" key="8">
    <source>
        <dbReference type="RuleBase" id="RU003664"/>
    </source>
</evidence>
<protein>
    <recommendedName>
        <fullName evidence="7 8">UDP-N-acetylmuramoylalanine--D-glutamate ligase</fullName>
        <ecNumber evidence="7 8">6.3.2.9</ecNumber>
    </recommendedName>
    <alternativeName>
        <fullName evidence="7">D-glutamic acid-adding enzyme</fullName>
    </alternativeName>
    <alternativeName>
        <fullName evidence="7">UDP-N-acetylmuramoyl-L-alanyl-D-glutamate synthetase</fullName>
    </alternativeName>
</protein>
<reference evidence="11 12" key="1">
    <citation type="journal article" date="2016" name="Environ. Microbiol.">
        <title>Genomic resolution of a cold subsurface aquifer community provides metabolic insights for novel microbes adapted to high CO concentrations.</title>
        <authorList>
            <person name="Probst A.J."/>
            <person name="Castelle C.J."/>
            <person name="Singh A."/>
            <person name="Brown C.T."/>
            <person name="Anantharaman K."/>
            <person name="Sharon I."/>
            <person name="Hug L.A."/>
            <person name="Burstein D."/>
            <person name="Emerson J.B."/>
            <person name="Thomas B.C."/>
            <person name="Banfield J.F."/>
        </authorList>
    </citation>
    <scope>NUCLEOTIDE SEQUENCE [LARGE SCALE GENOMIC DNA]</scope>
    <source>
        <strain evidence="11">CG1_02_42_45</strain>
    </source>
</reference>
<keyword evidence="3 7" id="KW-0963">Cytoplasm</keyword>
<comment type="caution">
    <text evidence="11">The sequence shown here is derived from an EMBL/GenBank/DDBJ whole genome shotgun (WGS) entry which is preliminary data.</text>
</comment>
<dbReference type="Pfam" id="PF08245">
    <property type="entry name" value="Mur_ligase_M"/>
    <property type="match status" value="1"/>
</dbReference>
<comment type="pathway">
    <text evidence="2 7 8">Cell wall biogenesis; peptidoglycan biosynthesis.</text>
</comment>
<dbReference type="InterPro" id="IPR013221">
    <property type="entry name" value="Mur_ligase_cen"/>
</dbReference>
<comment type="catalytic activity">
    <reaction evidence="7 8">
        <text>UDP-N-acetyl-alpha-D-muramoyl-L-alanine + D-glutamate + ATP = UDP-N-acetyl-alpha-D-muramoyl-L-alanyl-D-glutamate + ADP + phosphate + H(+)</text>
        <dbReference type="Rhea" id="RHEA:16429"/>
        <dbReference type="ChEBI" id="CHEBI:15378"/>
        <dbReference type="ChEBI" id="CHEBI:29986"/>
        <dbReference type="ChEBI" id="CHEBI:30616"/>
        <dbReference type="ChEBI" id="CHEBI:43474"/>
        <dbReference type="ChEBI" id="CHEBI:83898"/>
        <dbReference type="ChEBI" id="CHEBI:83900"/>
        <dbReference type="ChEBI" id="CHEBI:456216"/>
        <dbReference type="EC" id="6.3.2.9"/>
    </reaction>
</comment>
<keyword evidence="7 8" id="KW-0573">Peptidoglycan synthesis</keyword>
<dbReference type="Gene3D" id="3.40.1190.10">
    <property type="entry name" value="Mur-like, catalytic domain"/>
    <property type="match status" value="1"/>
</dbReference>
<dbReference type="NCBIfam" id="TIGR01087">
    <property type="entry name" value="murD"/>
    <property type="match status" value="1"/>
</dbReference>
<comment type="function">
    <text evidence="7 8">Cell wall formation. Catalyzes the addition of glutamate to the nucleotide precursor UDP-N-acetylmuramoyl-L-alanine (UMA).</text>
</comment>
<dbReference type="AlphaFoldDB" id="A0A1J4RQZ1"/>
<sequence>MDLSRFEGRKIALLGFGIENISVAKFLLKNGIDFQILDKTPAGKLTREGQLLIKEKKLKIKTGTDYLANISDYNFVIRSPGIPYLTPEIQTAKEAGAEITSSTKLFLELTKCQVIGVTGTKGKGTTASLIYEILKNGYSSLGKIYLAGNIGIASFDIIEEVKSEDLVVLELSSFQIQDLDCSPYVTVVVNLTDDHLDYHQTIEEYQATKQAVLKFQNENDFAVLNKDYRECYKLKEFGKAKKYFFSSKEKTDGAYVNRNGDVILTVSGEEKICSQKEVQLIGRHNLENIAAAAIVGKIFNVAIADIHRVVTEFKGLPHCLEFVREINGVKFYNDSFSTNPTPTMAAIDSFSEPITIILGGSKKGADFTKLADKIKSSTVKNVILIGVEGPRIKKSLEKAGVSANFIDGDKDIETIVHQAVEVAKPNSIILFSPACASFDMFKNYKGRGEKFKQAVKDL</sequence>
<dbReference type="SUPFAM" id="SSF53244">
    <property type="entry name" value="MurD-like peptide ligases, peptide-binding domain"/>
    <property type="match status" value="1"/>
</dbReference>
<dbReference type="Proteomes" id="UP000182753">
    <property type="component" value="Unassembled WGS sequence"/>
</dbReference>
<comment type="subcellular location">
    <subcellularLocation>
        <location evidence="1 7 8">Cytoplasm</location>
    </subcellularLocation>
</comment>
<accession>A0A1J4RQZ1</accession>
<dbReference type="UniPathway" id="UPA00219"/>
<dbReference type="Pfam" id="PF02875">
    <property type="entry name" value="Mur_ligase_C"/>
    <property type="match status" value="1"/>
</dbReference>